<comment type="caution">
    <text evidence="2">The sequence shown here is derived from an EMBL/GenBank/DDBJ whole genome shotgun (WGS) entry which is preliminary data.</text>
</comment>
<feature type="compositionally biased region" description="Polar residues" evidence="1">
    <location>
        <begin position="177"/>
        <end position="194"/>
    </location>
</feature>
<evidence type="ECO:0000313" key="3">
    <source>
        <dbReference type="Proteomes" id="UP000567179"/>
    </source>
</evidence>
<reference evidence="2 3" key="1">
    <citation type="journal article" date="2020" name="ISME J.">
        <title>Uncovering the hidden diversity of litter-decomposition mechanisms in mushroom-forming fungi.</title>
        <authorList>
            <person name="Floudas D."/>
            <person name="Bentzer J."/>
            <person name="Ahren D."/>
            <person name="Johansson T."/>
            <person name="Persson P."/>
            <person name="Tunlid A."/>
        </authorList>
    </citation>
    <scope>NUCLEOTIDE SEQUENCE [LARGE SCALE GENOMIC DNA]</scope>
    <source>
        <strain evidence="2 3">CBS 101986</strain>
    </source>
</reference>
<feature type="region of interest" description="Disordered" evidence="1">
    <location>
        <begin position="176"/>
        <end position="195"/>
    </location>
</feature>
<organism evidence="2 3">
    <name type="scientific">Psilocybe cf. subviscida</name>
    <dbReference type="NCBI Taxonomy" id="2480587"/>
    <lineage>
        <taxon>Eukaryota</taxon>
        <taxon>Fungi</taxon>
        <taxon>Dikarya</taxon>
        <taxon>Basidiomycota</taxon>
        <taxon>Agaricomycotina</taxon>
        <taxon>Agaricomycetes</taxon>
        <taxon>Agaricomycetidae</taxon>
        <taxon>Agaricales</taxon>
        <taxon>Agaricineae</taxon>
        <taxon>Strophariaceae</taxon>
        <taxon>Psilocybe</taxon>
    </lineage>
</organism>
<proteinExistence type="predicted"/>
<evidence type="ECO:0000313" key="2">
    <source>
        <dbReference type="EMBL" id="KAF5320944.1"/>
    </source>
</evidence>
<dbReference type="Proteomes" id="UP000567179">
    <property type="component" value="Unassembled WGS sequence"/>
</dbReference>
<evidence type="ECO:0000256" key="1">
    <source>
        <dbReference type="SAM" id="MobiDB-lite"/>
    </source>
</evidence>
<name>A0A8H5BCR4_9AGAR</name>
<dbReference type="EMBL" id="JAACJJ010000028">
    <property type="protein sequence ID" value="KAF5320944.1"/>
    <property type="molecule type" value="Genomic_DNA"/>
</dbReference>
<dbReference type="AlphaFoldDB" id="A0A8H5BCR4"/>
<keyword evidence="3" id="KW-1185">Reference proteome</keyword>
<accession>A0A8H5BCR4</accession>
<sequence>MTQLEAHYNEINYKVQTRRSNMKRKASFGRNWTMQRTIVDHGSDDDFADDGDENGQLATQDHQMNSPLTAEDMVYLHQGQIERRWHDMFRQLEEWIGLCMTLYTKELLQDVPTDLVFKKDGSVTIVLKYEANEIEFLLIECRRIFELLLRSTARKCDQYVITDHHNMVSAVLDGTFKPTNPQQDASTTRNQNSENIRKDKLSGRLVDELRSLRKKEAQTRGDNLRNRLTAQMESTNQRVQERKYTDPVGEAIMNAWKALPTDITSERERERGLGGKDSF</sequence>
<gene>
    <name evidence="2" type="ORF">D9619_000531</name>
</gene>
<feature type="region of interest" description="Disordered" evidence="1">
    <location>
        <begin position="43"/>
        <end position="63"/>
    </location>
</feature>
<protein>
    <submittedName>
        <fullName evidence="2">Uncharacterized protein</fullName>
    </submittedName>
</protein>